<comment type="caution">
    <text evidence="11">Lacks conserved residue(s) required for the propagation of feature annotation.</text>
</comment>
<evidence type="ECO:0000256" key="8">
    <source>
        <dbReference type="ARBA" id="ARBA00023002"/>
    </source>
</evidence>
<dbReference type="InterPro" id="IPR027433">
    <property type="entry name" value="Lipoxygenase_dom_3"/>
</dbReference>
<proteinExistence type="inferred from homology"/>
<dbReference type="InterPro" id="IPR013819">
    <property type="entry name" value="LipOase_C"/>
</dbReference>
<dbReference type="PROSITE" id="PS50095">
    <property type="entry name" value="PLAT"/>
    <property type="match status" value="1"/>
</dbReference>
<evidence type="ECO:0000256" key="3">
    <source>
        <dbReference type="ARBA" id="ARBA00022516"/>
    </source>
</evidence>
<dbReference type="GO" id="GO:0046872">
    <property type="term" value="F:metal ion binding"/>
    <property type="evidence" value="ECO:0007669"/>
    <property type="project" value="UniProtKB-KW"/>
</dbReference>
<evidence type="ECO:0000256" key="1">
    <source>
        <dbReference type="ARBA" id="ARBA00009419"/>
    </source>
</evidence>
<keyword evidence="3" id="KW-0444">Lipid biosynthesis</keyword>
<dbReference type="PANTHER" id="PTHR11771">
    <property type="entry name" value="LIPOXYGENASE"/>
    <property type="match status" value="1"/>
</dbReference>
<dbReference type="Pfam" id="PF00305">
    <property type="entry name" value="Lipoxygenase"/>
    <property type="match status" value="1"/>
</dbReference>
<accession>A0ABD1RLG9</accession>
<evidence type="ECO:0000256" key="2">
    <source>
        <dbReference type="ARBA" id="ARBA00011245"/>
    </source>
</evidence>
<dbReference type="Gene3D" id="4.10.375.10">
    <property type="entry name" value="Lipoxygenase-1, Domain 2"/>
    <property type="match status" value="1"/>
</dbReference>
<keyword evidence="10" id="KW-0275">Fatty acid biosynthesis</keyword>
<evidence type="ECO:0000256" key="6">
    <source>
        <dbReference type="ARBA" id="ARBA00022832"/>
    </source>
</evidence>
<evidence type="ECO:0000256" key="11">
    <source>
        <dbReference type="PROSITE-ProRule" id="PRU00152"/>
    </source>
</evidence>
<feature type="domain" description="Lipoxygenase" evidence="13">
    <location>
        <begin position="43"/>
        <end position="287"/>
    </location>
</feature>
<keyword evidence="9" id="KW-0443">Lipid metabolism</keyword>
<name>A0ABD1RLG9_9LAMI</name>
<dbReference type="SUPFAM" id="SSF48484">
    <property type="entry name" value="Lipoxigenase"/>
    <property type="match status" value="1"/>
</dbReference>
<dbReference type="GO" id="GO:0031408">
    <property type="term" value="P:oxylipin biosynthetic process"/>
    <property type="evidence" value="ECO:0007669"/>
    <property type="project" value="UniProtKB-KW"/>
</dbReference>
<dbReference type="AlphaFoldDB" id="A0ABD1RLG9"/>
<dbReference type="PROSITE" id="PS51393">
    <property type="entry name" value="LIPOXYGENASE_3"/>
    <property type="match status" value="1"/>
</dbReference>
<protein>
    <submittedName>
        <fullName evidence="14">Lipoxygenase 2</fullName>
    </submittedName>
</protein>
<dbReference type="Gene3D" id="4.10.372.10">
    <property type="entry name" value="Lipoxygenase-1, Domain 3"/>
    <property type="match status" value="1"/>
</dbReference>
<comment type="similarity">
    <text evidence="1">Belongs to the lipoxygenase family.</text>
</comment>
<keyword evidence="8" id="KW-0560">Oxidoreductase</keyword>
<keyword evidence="6" id="KW-0276">Fatty acid metabolism</keyword>
<dbReference type="EMBL" id="JBFOLJ010000012">
    <property type="protein sequence ID" value="KAL2487974.1"/>
    <property type="molecule type" value="Genomic_DNA"/>
</dbReference>
<dbReference type="GO" id="GO:0051213">
    <property type="term" value="F:dioxygenase activity"/>
    <property type="evidence" value="ECO:0007669"/>
    <property type="project" value="UniProtKB-KW"/>
</dbReference>
<dbReference type="InterPro" id="IPR036226">
    <property type="entry name" value="LipOase_C_sf"/>
</dbReference>
<keyword evidence="4" id="KW-0479">Metal-binding</keyword>
<keyword evidence="7" id="KW-0223">Dioxygenase</keyword>
<evidence type="ECO:0000313" key="15">
    <source>
        <dbReference type="Proteomes" id="UP001604277"/>
    </source>
</evidence>
<dbReference type="Gene3D" id="2.60.60.20">
    <property type="entry name" value="PLAT/LH2 domain"/>
    <property type="match status" value="1"/>
</dbReference>
<dbReference type="InterPro" id="IPR001024">
    <property type="entry name" value="PLAT/LH2_dom"/>
</dbReference>
<gene>
    <name evidence="14" type="ORF">Fot_41266</name>
</gene>
<reference evidence="15" key="1">
    <citation type="submission" date="2024-07" db="EMBL/GenBank/DDBJ databases">
        <title>Two chromosome-level genome assemblies of Korean endemic species Abeliophyllum distichum and Forsythia ovata (Oleaceae).</title>
        <authorList>
            <person name="Jang H."/>
        </authorList>
    </citation>
    <scope>NUCLEOTIDE SEQUENCE [LARGE SCALE GENOMIC DNA]</scope>
</reference>
<keyword evidence="15" id="KW-1185">Reference proteome</keyword>
<dbReference type="InterPro" id="IPR001246">
    <property type="entry name" value="LipOase_plant"/>
</dbReference>
<evidence type="ECO:0000259" key="12">
    <source>
        <dbReference type="PROSITE" id="PS50095"/>
    </source>
</evidence>
<dbReference type="Gene3D" id="3.10.450.60">
    <property type="match status" value="1"/>
</dbReference>
<dbReference type="Proteomes" id="UP001604277">
    <property type="component" value="Unassembled WGS sequence"/>
</dbReference>
<comment type="caution">
    <text evidence="14">The sequence shown here is derived from an EMBL/GenBank/DDBJ whole genome shotgun (WGS) entry which is preliminary data.</text>
</comment>
<evidence type="ECO:0000256" key="5">
    <source>
        <dbReference type="ARBA" id="ARBA00022767"/>
    </source>
</evidence>
<keyword evidence="5" id="KW-0925">Oxylipin biosynthesis</keyword>
<dbReference type="GO" id="GO:0006633">
    <property type="term" value="P:fatty acid biosynthetic process"/>
    <property type="evidence" value="ECO:0007669"/>
    <property type="project" value="UniProtKB-KW"/>
</dbReference>
<dbReference type="InterPro" id="IPR036392">
    <property type="entry name" value="PLAT/LH2_dom_sf"/>
</dbReference>
<organism evidence="14 15">
    <name type="scientific">Forsythia ovata</name>
    <dbReference type="NCBI Taxonomy" id="205694"/>
    <lineage>
        <taxon>Eukaryota</taxon>
        <taxon>Viridiplantae</taxon>
        <taxon>Streptophyta</taxon>
        <taxon>Embryophyta</taxon>
        <taxon>Tracheophyta</taxon>
        <taxon>Spermatophyta</taxon>
        <taxon>Magnoliopsida</taxon>
        <taxon>eudicotyledons</taxon>
        <taxon>Gunneridae</taxon>
        <taxon>Pentapetalae</taxon>
        <taxon>asterids</taxon>
        <taxon>lamiids</taxon>
        <taxon>Lamiales</taxon>
        <taxon>Oleaceae</taxon>
        <taxon>Forsythieae</taxon>
        <taxon>Forsythia</taxon>
    </lineage>
</organism>
<evidence type="ECO:0000256" key="9">
    <source>
        <dbReference type="ARBA" id="ARBA00023098"/>
    </source>
</evidence>
<comment type="subunit">
    <text evidence="2">Monomer.</text>
</comment>
<dbReference type="InterPro" id="IPR000907">
    <property type="entry name" value="LipOase"/>
</dbReference>
<sequence length="287" mass="32758">MFVENIVIDQKGLFGGPVNVTCTSWIHSKFDNKEPRIFFVDKSYLPLQTPSGLKSYRSKKSSKFYEQRRFVAAGPRQCRTGRPTTQIDPLSESRSTSVYVPRDEAFSEVKQISFSAKMFWSLLHTLLIRIESSSDNDVGFPNFTAIDNLYSEGVELHAATNKSTINLVDILPRLVKAYDLLQFEKPELIKRDTFSWLKDEEFALQILAGLNPCSIQLITEWPLKSKLDPKIYGPAESAITKELTEQEIGGFTTLENALEQKKLFILDYHDLFLPYVTKVREIKGTTL</sequence>
<feature type="domain" description="PLAT" evidence="12">
    <location>
        <begin position="1"/>
        <end position="40"/>
    </location>
</feature>
<evidence type="ECO:0000259" key="13">
    <source>
        <dbReference type="PROSITE" id="PS51393"/>
    </source>
</evidence>
<dbReference type="PRINTS" id="PR00468">
    <property type="entry name" value="PLTLPOXGNASE"/>
</dbReference>
<dbReference type="SUPFAM" id="SSF49723">
    <property type="entry name" value="Lipase/lipooxygenase domain (PLAT/LH2 domain)"/>
    <property type="match status" value="1"/>
</dbReference>
<evidence type="ECO:0000256" key="10">
    <source>
        <dbReference type="ARBA" id="ARBA00023160"/>
    </source>
</evidence>
<evidence type="ECO:0000256" key="7">
    <source>
        <dbReference type="ARBA" id="ARBA00022964"/>
    </source>
</evidence>
<evidence type="ECO:0000256" key="4">
    <source>
        <dbReference type="ARBA" id="ARBA00022723"/>
    </source>
</evidence>
<evidence type="ECO:0000313" key="14">
    <source>
        <dbReference type="EMBL" id="KAL2487974.1"/>
    </source>
</evidence>